<dbReference type="Gene3D" id="1.20.5.320">
    <property type="entry name" value="6-Phosphogluconate Dehydrogenase, domain 3"/>
    <property type="match status" value="1"/>
</dbReference>
<evidence type="ECO:0000256" key="2">
    <source>
        <dbReference type="SAM" id="MobiDB-lite"/>
    </source>
</evidence>
<feature type="compositionally biased region" description="Basic and acidic residues" evidence="2">
    <location>
        <begin position="703"/>
        <end position="712"/>
    </location>
</feature>
<evidence type="ECO:0000256" key="1">
    <source>
        <dbReference type="ARBA" id="ARBA00022737"/>
    </source>
</evidence>
<evidence type="ECO:0000313" key="5">
    <source>
        <dbReference type="WBParaSite" id="ALUE_0000425101-mRNA-1"/>
    </source>
</evidence>
<accession>A0A0M3HQB0</accession>
<dbReference type="PANTHER" id="PTHR24637:SF421">
    <property type="entry name" value="CUTICLE COLLAGEN DPY-2"/>
    <property type="match status" value="1"/>
</dbReference>
<proteinExistence type="predicted"/>
<dbReference type="GO" id="GO:0042302">
    <property type="term" value="F:structural constituent of cuticle"/>
    <property type="evidence" value="ECO:0007669"/>
    <property type="project" value="InterPro"/>
</dbReference>
<feature type="compositionally biased region" description="Low complexity" evidence="2">
    <location>
        <begin position="346"/>
        <end position="362"/>
    </location>
</feature>
<organism evidence="4 5">
    <name type="scientific">Ascaris lumbricoides</name>
    <name type="common">Giant roundworm</name>
    <dbReference type="NCBI Taxonomy" id="6252"/>
    <lineage>
        <taxon>Eukaryota</taxon>
        <taxon>Metazoa</taxon>
        <taxon>Ecdysozoa</taxon>
        <taxon>Nematoda</taxon>
        <taxon>Chromadorea</taxon>
        <taxon>Rhabditida</taxon>
        <taxon>Spirurina</taxon>
        <taxon>Ascaridomorpha</taxon>
        <taxon>Ascaridoidea</taxon>
        <taxon>Ascarididae</taxon>
        <taxon>Ascaris</taxon>
    </lineage>
</organism>
<feature type="compositionally biased region" description="Gly residues" evidence="2">
    <location>
        <begin position="634"/>
        <end position="654"/>
    </location>
</feature>
<reference evidence="5" key="1">
    <citation type="submission" date="2016-05" db="UniProtKB">
        <authorList>
            <consortium name="WormBaseParasite"/>
        </authorList>
    </citation>
    <scope>IDENTIFICATION</scope>
</reference>
<keyword evidence="1" id="KW-0677">Repeat</keyword>
<evidence type="ECO:0000259" key="3">
    <source>
        <dbReference type="SMART" id="SM01088"/>
    </source>
</evidence>
<dbReference type="Proteomes" id="UP000036681">
    <property type="component" value="Unplaced"/>
</dbReference>
<dbReference type="SMART" id="SM01088">
    <property type="entry name" value="Col_cuticle_N"/>
    <property type="match status" value="1"/>
</dbReference>
<keyword evidence="4" id="KW-1185">Reference proteome</keyword>
<dbReference type="PANTHER" id="PTHR24637">
    <property type="entry name" value="COLLAGEN"/>
    <property type="match status" value="1"/>
</dbReference>
<feature type="region of interest" description="Disordered" evidence="2">
    <location>
        <begin position="379"/>
        <end position="424"/>
    </location>
</feature>
<feature type="domain" description="Nematode cuticle collagen N-terminal" evidence="3">
    <location>
        <begin position="127"/>
        <end position="177"/>
    </location>
</feature>
<dbReference type="WBParaSite" id="ALUE_0000425101-mRNA-1">
    <property type="protein sequence ID" value="ALUE_0000425101-mRNA-1"/>
    <property type="gene ID" value="ALUE_0000425101"/>
</dbReference>
<evidence type="ECO:0000313" key="4">
    <source>
        <dbReference type="Proteomes" id="UP000036681"/>
    </source>
</evidence>
<dbReference type="Pfam" id="PF01391">
    <property type="entry name" value="Collagen"/>
    <property type="match status" value="2"/>
</dbReference>
<feature type="compositionally biased region" description="Low complexity" evidence="2">
    <location>
        <begin position="454"/>
        <end position="473"/>
    </location>
</feature>
<feature type="region of interest" description="Disordered" evidence="2">
    <location>
        <begin position="207"/>
        <end position="362"/>
    </location>
</feature>
<dbReference type="InterPro" id="IPR002486">
    <property type="entry name" value="Col_cuticle_N"/>
</dbReference>
<feature type="compositionally biased region" description="Gly residues" evidence="2">
    <location>
        <begin position="326"/>
        <end position="345"/>
    </location>
</feature>
<feature type="compositionally biased region" description="Basic and acidic residues" evidence="2">
    <location>
        <begin position="586"/>
        <end position="620"/>
    </location>
</feature>
<feature type="region of interest" description="Disordered" evidence="2">
    <location>
        <begin position="447"/>
        <end position="712"/>
    </location>
</feature>
<protein>
    <submittedName>
        <fullName evidence="5">Col_cuticle_N domain-containing protein</fullName>
    </submittedName>
</protein>
<sequence>MPQSYFYLSCKTLNKECGIEHDLLRRNNEESCACRLVKGMSFVTLGFHKAQLMVRAYVKSTEKGEAANPNQKILARKLCAAIPWNVAGSKLLAVRRNAQSTEMSIFDLNLSMRCVIHDFRMSLYGATIGAIIFSSSTLLVCLFAVSSICNDVTGIWAELDSEMSAFKVMTDDLWQDMLGLGAGTPANRLRRQNSYLVDVPKAPSSKANYGEGGGSSYGVQQQVPPSPSGNYGSYDDFGPLADISAGSSQGSVLTGGGSESSGERLLLASGGPGHGQELSNAKSGKGSGIGASNGSENPAESGRPGSPEVPGGHEGAEERGSPAELTGGGFLSGSGAPGKPGGSSGHPGQLQTPPGGGTFVPPGFPRGKCSNCWRYRSPYGKKNNQRQNDGCGLENPCPPGPPGPKGEKGVKGVNGLPGKDGKDGLNAQNIQLQGPVGCFYCPAGPPGPPGLPGRPGIRGMRGQRGQPGMPGRDGTPGAVGEMGPLGHAGADGKPGPPGEKGRDAEKVVGRKGDRGPTGDQGDEGLPGPKGNNAPPGPEGPEGEEGQPGFQGSQGPDGEPGPPGPPGSPGKDAEYCPCPSRENYDEERDHGQDRGGKGGGEEGSKTGGHDRKMIGGGEKDNSSGGSGERTSLREGGSGGGSEGKGNKYGGGGRQSGGRRSGHGRHGGAGGSTNEATYQSAGGGYGTPSDDLESSYGKYPPRGGETGDYKKHRA</sequence>
<dbReference type="AlphaFoldDB" id="A0A0M3HQB0"/>
<name>A0A0M3HQB0_ASCLU</name>
<dbReference type="InterPro" id="IPR008160">
    <property type="entry name" value="Collagen"/>
</dbReference>
<dbReference type="Pfam" id="PF01484">
    <property type="entry name" value="Col_cuticle_N"/>
    <property type="match status" value="1"/>
</dbReference>
<feature type="compositionally biased region" description="Low complexity" evidence="2">
    <location>
        <begin position="546"/>
        <end position="556"/>
    </location>
</feature>
<feature type="compositionally biased region" description="Pro residues" evidence="2">
    <location>
        <begin position="558"/>
        <end position="567"/>
    </location>
</feature>
<feature type="compositionally biased region" description="Basic and acidic residues" evidence="2">
    <location>
        <begin position="499"/>
        <end position="516"/>
    </location>
</feature>